<reference evidence="9 10" key="1">
    <citation type="submission" date="2014-11" db="EMBL/GenBank/DDBJ databases">
        <authorList>
            <person name="Diene M.Seydina."/>
        </authorList>
    </citation>
    <scope>NUCLEOTIDE SEQUENCE [LARGE SCALE GENOMIC DNA]</scope>
    <source>
        <strain evidence="9 10">Neisseria meningitidis CHUV</strain>
    </source>
</reference>
<feature type="binding site" evidence="7">
    <location>
        <position position="189"/>
    </location>
    <ligand>
        <name>Zn(2+)</name>
        <dbReference type="ChEBI" id="CHEBI:29105"/>
    </ligand>
</feature>
<keyword evidence="6 8" id="KW-0472">Membrane</keyword>
<dbReference type="PANTHER" id="PTHR20855:SF3">
    <property type="entry name" value="LD03007P"/>
    <property type="match status" value="1"/>
</dbReference>
<accession>A0A0H5QDP4</accession>
<feature type="binding site" evidence="7">
    <location>
        <position position="60"/>
    </location>
    <ligand>
        <name>Zn(2+)</name>
        <dbReference type="ChEBI" id="CHEBI:29105"/>
    </ligand>
</feature>
<dbReference type="NCBIfam" id="TIGR01065">
    <property type="entry name" value="hlyIII"/>
    <property type="match status" value="1"/>
</dbReference>
<evidence type="ECO:0000256" key="4">
    <source>
        <dbReference type="ARBA" id="ARBA00022692"/>
    </source>
</evidence>
<dbReference type="GO" id="GO:0046872">
    <property type="term" value="F:metal ion binding"/>
    <property type="evidence" value="ECO:0007669"/>
    <property type="project" value="UniProtKB-KW"/>
</dbReference>
<keyword evidence="7" id="KW-0862">Zinc</keyword>
<evidence type="ECO:0000256" key="7">
    <source>
        <dbReference type="PIRSR" id="PIRSR604254-1"/>
    </source>
</evidence>
<dbReference type="Pfam" id="PF03006">
    <property type="entry name" value="HlyIII"/>
    <property type="match status" value="1"/>
</dbReference>
<dbReference type="GO" id="GO:0005886">
    <property type="term" value="C:plasma membrane"/>
    <property type="evidence" value="ECO:0007669"/>
    <property type="project" value="UniProtKB-SubCell"/>
</dbReference>
<comment type="subcellular location">
    <subcellularLocation>
        <location evidence="1">Cell membrane</location>
        <topology evidence="1">Multi-pass membrane protein</topology>
    </subcellularLocation>
</comment>
<dbReference type="InterPro" id="IPR004254">
    <property type="entry name" value="AdipoR/HlyIII-related"/>
</dbReference>
<evidence type="ECO:0000256" key="1">
    <source>
        <dbReference type="ARBA" id="ARBA00004651"/>
    </source>
</evidence>
<sequence>MYTGERFNTYSHLSGLILAAAGLALMLLKTIGHGDGYRIFSVSVYGISLLLLYLSSSLYHGIAAGKLKSILKKTDHCMIYVLIAGSYTPFALVSLRNGPGWTVFSLSWLLAAAGIAQELTIGRKSEKRLLSIAIYVVMGWMVLAVMKSLTASLPLAGLAWLAAGGMLYSVGIYWFVNDEKIRHGHGIWHLFVLGGSITQFVSVYGYVI</sequence>
<keyword evidence="7" id="KW-0479">Metal-binding</keyword>
<feature type="transmembrane region" description="Helical" evidence="8">
    <location>
        <begin position="129"/>
        <end position="149"/>
    </location>
</feature>
<dbReference type="InterPro" id="IPR005744">
    <property type="entry name" value="Hy-lIII"/>
</dbReference>
<evidence type="ECO:0000256" key="8">
    <source>
        <dbReference type="SAM" id="Phobius"/>
    </source>
</evidence>
<dbReference type="AlphaFoldDB" id="A0A0H5QDP4"/>
<dbReference type="GO" id="GO:0140911">
    <property type="term" value="F:pore-forming activity"/>
    <property type="evidence" value="ECO:0007669"/>
    <property type="project" value="InterPro"/>
</dbReference>
<keyword evidence="3" id="KW-1003">Cell membrane</keyword>
<feature type="transmembrane region" description="Helical" evidence="8">
    <location>
        <begin position="37"/>
        <end position="56"/>
    </location>
</feature>
<evidence type="ECO:0000256" key="5">
    <source>
        <dbReference type="ARBA" id="ARBA00022989"/>
    </source>
</evidence>
<feature type="transmembrane region" description="Helical" evidence="8">
    <location>
        <begin position="101"/>
        <end position="122"/>
    </location>
</feature>
<dbReference type="PANTHER" id="PTHR20855">
    <property type="entry name" value="ADIPOR/PROGESTIN RECEPTOR-RELATED"/>
    <property type="match status" value="1"/>
</dbReference>
<dbReference type="EMBL" id="CVTF01000080">
    <property type="protein sequence ID" value="CRY99666.1"/>
    <property type="molecule type" value="Genomic_DNA"/>
</dbReference>
<protein>
    <submittedName>
        <fullName evidence="9">COG1272: Predicted membrane protein hemolysin III homolog</fullName>
    </submittedName>
</protein>
<proteinExistence type="inferred from homology"/>
<feature type="binding site" evidence="7">
    <location>
        <position position="185"/>
    </location>
    <ligand>
        <name>Zn(2+)</name>
        <dbReference type="ChEBI" id="CHEBI:29105"/>
    </ligand>
</feature>
<name>A0A0H5QDP4_NEIMI</name>
<organism evidence="9 10">
    <name type="scientific">Neisseria meningitidis serogroup B</name>
    <dbReference type="NCBI Taxonomy" id="491"/>
    <lineage>
        <taxon>Bacteria</taxon>
        <taxon>Pseudomonadati</taxon>
        <taxon>Pseudomonadota</taxon>
        <taxon>Betaproteobacteria</taxon>
        <taxon>Neisseriales</taxon>
        <taxon>Neisseriaceae</taxon>
        <taxon>Neisseria</taxon>
    </lineage>
</organism>
<feature type="transmembrane region" description="Helical" evidence="8">
    <location>
        <begin position="188"/>
        <end position="207"/>
    </location>
</feature>
<evidence type="ECO:0000256" key="3">
    <source>
        <dbReference type="ARBA" id="ARBA00022475"/>
    </source>
</evidence>
<feature type="transmembrane region" description="Helical" evidence="8">
    <location>
        <begin position="155"/>
        <end position="176"/>
    </location>
</feature>
<dbReference type="Proteomes" id="UP000182715">
    <property type="component" value="Unassembled WGS sequence"/>
</dbReference>
<feature type="transmembrane region" description="Helical" evidence="8">
    <location>
        <begin position="77"/>
        <end position="95"/>
    </location>
</feature>
<keyword evidence="4 8" id="KW-0812">Transmembrane</keyword>
<evidence type="ECO:0000256" key="6">
    <source>
        <dbReference type="ARBA" id="ARBA00023136"/>
    </source>
</evidence>
<keyword evidence="5 8" id="KW-1133">Transmembrane helix</keyword>
<evidence type="ECO:0000313" key="10">
    <source>
        <dbReference type="Proteomes" id="UP000182715"/>
    </source>
</evidence>
<evidence type="ECO:0000313" key="9">
    <source>
        <dbReference type="EMBL" id="CRY99666.1"/>
    </source>
</evidence>
<feature type="transmembrane region" description="Helical" evidence="8">
    <location>
        <begin position="12"/>
        <end position="31"/>
    </location>
</feature>
<comment type="similarity">
    <text evidence="2">Belongs to the UPF0073 (Hly-III) family.</text>
</comment>
<evidence type="ECO:0000256" key="2">
    <source>
        <dbReference type="ARBA" id="ARBA00008488"/>
    </source>
</evidence>